<evidence type="ECO:0000313" key="2">
    <source>
        <dbReference type="Proteomes" id="UP000249057"/>
    </source>
</evidence>
<keyword evidence="2" id="KW-1185">Reference proteome</keyword>
<accession>A0ACD1FWK2</accession>
<dbReference type="EMBL" id="KZ825389">
    <property type="protein sequence ID" value="RAH41382.1"/>
    <property type="molecule type" value="Genomic_DNA"/>
</dbReference>
<reference evidence="1" key="1">
    <citation type="submission" date="2018-02" db="EMBL/GenBank/DDBJ databases">
        <title>The genomes of Aspergillus section Nigri reveals drivers in fungal speciation.</title>
        <authorList>
            <consortium name="DOE Joint Genome Institute"/>
            <person name="Vesth T.C."/>
            <person name="Nybo J."/>
            <person name="Theobald S."/>
            <person name="Brandl J."/>
            <person name="Frisvad J.C."/>
            <person name="Nielsen K.F."/>
            <person name="Lyhne E.K."/>
            <person name="Kogle M.E."/>
            <person name="Kuo A."/>
            <person name="Riley R."/>
            <person name="Clum A."/>
            <person name="Nolan M."/>
            <person name="Lipzen A."/>
            <person name="Salamov A."/>
            <person name="Henrissat B."/>
            <person name="Wiebenga A."/>
            <person name="De vries R.P."/>
            <person name="Grigoriev I.V."/>
            <person name="Mortensen U.H."/>
            <person name="Andersen M.R."/>
            <person name="Baker S.E."/>
        </authorList>
    </citation>
    <scope>NUCLEOTIDE SEQUENCE</scope>
    <source>
        <strain evidence="1">CBS 621.78</strain>
    </source>
</reference>
<name>A0ACD1FWK2_9EURO</name>
<sequence length="214" mass="23953">MQLARTPLTLEVLGVGRSQQGTNPGKTTGAPDRQAWSGWGSLLGVANGRHGRQRLMVLKLHSLLWLSHRGLWFGNFVWEGNIPGCSEEKNVGAVETEDSRMLNVFAENRIEDPVEADHDIDDHPNIIHPRLPEGEHLAKHWVLRVRVSETPIHGEIPNGAVDSIQQRKRDERRLKARDLVDTVETQGTIVEDSEHVFAEVEQVRKGVPRVGIST</sequence>
<protein>
    <submittedName>
        <fullName evidence="1">Uncharacterized protein</fullName>
    </submittedName>
</protein>
<organism evidence="1 2">
    <name type="scientific">Aspergillus brunneoviolaceus CBS 621.78</name>
    <dbReference type="NCBI Taxonomy" id="1450534"/>
    <lineage>
        <taxon>Eukaryota</taxon>
        <taxon>Fungi</taxon>
        <taxon>Dikarya</taxon>
        <taxon>Ascomycota</taxon>
        <taxon>Pezizomycotina</taxon>
        <taxon>Eurotiomycetes</taxon>
        <taxon>Eurotiomycetidae</taxon>
        <taxon>Eurotiales</taxon>
        <taxon>Aspergillaceae</taxon>
        <taxon>Aspergillus</taxon>
        <taxon>Aspergillus subgen. Circumdati</taxon>
    </lineage>
</organism>
<proteinExistence type="predicted"/>
<dbReference type="Proteomes" id="UP000249057">
    <property type="component" value="Unassembled WGS sequence"/>
</dbReference>
<evidence type="ECO:0000313" key="1">
    <source>
        <dbReference type="EMBL" id="RAH41382.1"/>
    </source>
</evidence>
<gene>
    <name evidence="1" type="ORF">BO95DRAFT_272330</name>
</gene>